<name>A0A449BRT9_PLAVN</name>
<feature type="compositionally biased region" description="Low complexity" evidence="1">
    <location>
        <begin position="333"/>
        <end position="348"/>
    </location>
</feature>
<evidence type="ECO:0000313" key="3">
    <source>
        <dbReference type="EMBL" id="VEV56180.1"/>
    </source>
</evidence>
<feature type="compositionally biased region" description="Polar residues" evidence="1">
    <location>
        <begin position="304"/>
        <end position="332"/>
    </location>
</feature>
<feature type="compositionally biased region" description="Acidic residues" evidence="1">
    <location>
        <begin position="257"/>
        <end position="303"/>
    </location>
</feature>
<keyword evidence="2" id="KW-0812">Transmembrane</keyword>
<dbReference type="Pfam" id="PF06022">
    <property type="entry name" value="Cir_Bir_Yir"/>
    <property type="match status" value="1"/>
</dbReference>
<feature type="compositionally biased region" description="Pro residues" evidence="1">
    <location>
        <begin position="426"/>
        <end position="438"/>
    </location>
</feature>
<feature type="compositionally biased region" description="Polar residues" evidence="1">
    <location>
        <begin position="447"/>
        <end position="460"/>
    </location>
</feature>
<dbReference type="EMBL" id="LR215064">
    <property type="protein sequence ID" value="VEV56180.1"/>
    <property type="molecule type" value="Genomic_DNA"/>
</dbReference>
<sequence length="743" mass="83266">MDINVCETFNDIDNLFINYEEEFKNENGSYNKYCPGKGGSKKCETNYEKLGAIFGYAYVELIQNNQVDLDNEDDPSADFLVMSLSNILYKLSKNDTLSLKDAFDIYLKSQGSFNYWSILRNKKYFNDSNIGIMNGFYFLFQQICETINRYNDPTAQKHEHESDIAQFYMIYNTLYNFVKQCDPYLQLFNHLKRIYDDLIGDVIKFHDNDQELLNAFKQISSIYTTNLVSQFNSKGCKKVHKKIKQNMSKIKEKSQEDQEEEEEDEEQGGFDDLVDLLGSDNEDNDGENGDDGDDDDELEDNGDTTENSLDQIQNNQDGTPSVPGSQQSGNLTPVQPQQEPQGQQTQNPAESASHQQLGQPPTGTQSPSGITSSTNVSTPTTTPTTDTITTPGTNTASPTDQQSTDQQSTDQQSTGQQSTGQQSTPEPLPSQPEPPNPPTDNNKKTSSPSASEPTLGNNQEDSGKSPKDPSNGQEDSENAKKLLKILIDGQNTIENYRSTFYNVYTKFKKRVNESITSAIEKAHTNSLYIGNKINGAIKQLSEQLQKVSTPAKEPNLPPDHKKTEHKTPSSSSPDPQTSPQPPNSLSTNIPLNGQKDVSTHSNNLMTNLVPDAGIKESTPKVILLGNIFKGGVPTYIKAIVILIPVILGITYKYLSSGWRKEIKRKKNMKRVINSIGGKRPVQIIINASIQENQPKKSINSVHRKKPPLLNIYKLMQADPIPFINLFFLLTFFVYKRKRDYLEL</sequence>
<dbReference type="InterPro" id="IPR006477">
    <property type="entry name" value="Yir_bir_cir"/>
</dbReference>
<dbReference type="OrthoDB" id="373051at2759"/>
<evidence type="ECO:0000256" key="2">
    <source>
        <dbReference type="SAM" id="Phobius"/>
    </source>
</evidence>
<organism evidence="3 4">
    <name type="scientific">Plasmodium vinckei vinckei</name>
    <dbReference type="NCBI Taxonomy" id="54757"/>
    <lineage>
        <taxon>Eukaryota</taxon>
        <taxon>Sar</taxon>
        <taxon>Alveolata</taxon>
        <taxon>Apicomplexa</taxon>
        <taxon>Aconoidasida</taxon>
        <taxon>Haemosporida</taxon>
        <taxon>Plasmodiidae</taxon>
        <taxon>Plasmodium</taxon>
        <taxon>Plasmodium (Vinckeia)</taxon>
    </lineage>
</organism>
<dbReference type="Proteomes" id="UP000290582">
    <property type="component" value="Chromosome PVVCY_08"/>
</dbReference>
<feature type="region of interest" description="Disordered" evidence="1">
    <location>
        <begin position="543"/>
        <end position="604"/>
    </location>
</feature>
<dbReference type="GeneID" id="19961698"/>
<reference evidence="3 4" key="1">
    <citation type="submission" date="2019-01" db="EMBL/GenBank/DDBJ databases">
        <authorList>
            <person name="Ramaprasad A."/>
        </authorList>
    </citation>
    <scope>NUCLEOTIDE SEQUENCE [LARGE SCALE GENOMIC DNA]</scope>
</reference>
<feature type="transmembrane region" description="Helical" evidence="2">
    <location>
        <begin position="635"/>
        <end position="654"/>
    </location>
</feature>
<evidence type="ECO:0000313" key="4">
    <source>
        <dbReference type="Proteomes" id="UP000290582"/>
    </source>
</evidence>
<feature type="compositionally biased region" description="Basic and acidic residues" evidence="1">
    <location>
        <begin position="558"/>
        <end position="567"/>
    </location>
</feature>
<proteinExistence type="predicted"/>
<dbReference type="KEGG" id="pvv:PVVCY_0803410"/>
<dbReference type="SUPFAM" id="SSF48371">
    <property type="entry name" value="ARM repeat"/>
    <property type="match status" value="1"/>
</dbReference>
<dbReference type="VEuPathDB" id="PlasmoDB:PVVCY_0803410"/>
<feature type="compositionally biased region" description="Polar residues" evidence="1">
    <location>
        <begin position="585"/>
        <end position="604"/>
    </location>
</feature>
<dbReference type="RefSeq" id="XP_008625363.2">
    <property type="nucleotide sequence ID" value="XM_008627141.2"/>
</dbReference>
<feature type="compositionally biased region" description="Low complexity" evidence="1">
    <location>
        <begin position="371"/>
        <end position="425"/>
    </location>
</feature>
<keyword evidence="2" id="KW-1133">Transmembrane helix</keyword>
<feature type="region of interest" description="Disordered" evidence="1">
    <location>
        <begin position="248"/>
        <end position="477"/>
    </location>
</feature>
<feature type="compositionally biased region" description="Polar residues" evidence="1">
    <location>
        <begin position="349"/>
        <end position="370"/>
    </location>
</feature>
<dbReference type="AlphaFoldDB" id="A0A449BRT9"/>
<keyword evidence="2" id="KW-0472">Membrane</keyword>
<accession>A0A449BRT9</accession>
<protein>
    <submittedName>
        <fullName evidence="3">CIR protein PIR protein</fullName>
    </submittedName>
</protein>
<dbReference type="InterPro" id="IPR016024">
    <property type="entry name" value="ARM-type_fold"/>
</dbReference>
<evidence type="ECO:0000256" key="1">
    <source>
        <dbReference type="SAM" id="MobiDB-lite"/>
    </source>
</evidence>
<gene>
    <name evidence="3" type="ORF">PVVCY_0803410</name>
</gene>